<dbReference type="GeneID" id="80898346"/>
<dbReference type="PROSITE" id="PS51257">
    <property type="entry name" value="PROKAR_LIPOPROTEIN"/>
    <property type="match status" value="1"/>
</dbReference>
<organism evidence="2 3">
    <name type="scientific">Akanthomyces muscarius</name>
    <name type="common">Entomopathogenic fungus</name>
    <name type="synonym">Lecanicillium muscarium</name>
    <dbReference type="NCBI Taxonomy" id="2231603"/>
    <lineage>
        <taxon>Eukaryota</taxon>
        <taxon>Fungi</taxon>
        <taxon>Dikarya</taxon>
        <taxon>Ascomycota</taxon>
        <taxon>Pezizomycotina</taxon>
        <taxon>Sordariomycetes</taxon>
        <taxon>Hypocreomycetidae</taxon>
        <taxon>Hypocreales</taxon>
        <taxon>Cordycipitaceae</taxon>
        <taxon>Akanthomyces</taxon>
    </lineage>
</organism>
<feature type="chain" id="PRO_5040757290" description="Secreted protein" evidence="1">
    <location>
        <begin position="24"/>
        <end position="101"/>
    </location>
</feature>
<dbReference type="RefSeq" id="XP_056052151.1">
    <property type="nucleotide sequence ID" value="XM_056200286.1"/>
</dbReference>
<dbReference type="KEGG" id="amus:LMH87_011187"/>
<name>A0A9W8QAT8_AKAMU</name>
<evidence type="ECO:0000313" key="3">
    <source>
        <dbReference type="Proteomes" id="UP001144673"/>
    </source>
</evidence>
<sequence>MAMTRRASHQPLVTLLGVASACGDPGDIDNTQTVGNPIGQFSDRHDLGVARQLKGQWHGILRRRAGEAGLLDLAESVIVETNCDAVHRARFYHLYPSQYIL</sequence>
<evidence type="ECO:0000256" key="1">
    <source>
        <dbReference type="SAM" id="SignalP"/>
    </source>
</evidence>
<proteinExistence type="predicted"/>
<protein>
    <recommendedName>
        <fullName evidence="4">Secreted protein</fullName>
    </recommendedName>
</protein>
<feature type="signal peptide" evidence="1">
    <location>
        <begin position="1"/>
        <end position="23"/>
    </location>
</feature>
<dbReference type="AlphaFoldDB" id="A0A9W8QAT8"/>
<dbReference type="EMBL" id="JAJHUN010000009">
    <property type="protein sequence ID" value="KAJ4150437.1"/>
    <property type="molecule type" value="Genomic_DNA"/>
</dbReference>
<evidence type="ECO:0008006" key="4">
    <source>
        <dbReference type="Google" id="ProtNLM"/>
    </source>
</evidence>
<dbReference type="Proteomes" id="UP001144673">
    <property type="component" value="Chromosome 4"/>
</dbReference>
<reference evidence="2" key="1">
    <citation type="journal article" date="2023" name="Access Microbiol">
        <title>De-novo genome assembly for Akanthomyces muscarius, a biocontrol agent of insect agricultural pests.</title>
        <authorList>
            <person name="Erdos Z."/>
            <person name="Studholme D.J."/>
            <person name="Raymond B."/>
            <person name="Sharma M."/>
        </authorList>
    </citation>
    <scope>NUCLEOTIDE SEQUENCE</scope>
    <source>
        <strain evidence="2">Ve6</strain>
    </source>
</reference>
<keyword evidence="1" id="KW-0732">Signal</keyword>
<keyword evidence="3" id="KW-1185">Reference proteome</keyword>
<gene>
    <name evidence="2" type="ORF">LMH87_011187</name>
</gene>
<comment type="caution">
    <text evidence="2">The sequence shown here is derived from an EMBL/GenBank/DDBJ whole genome shotgun (WGS) entry which is preliminary data.</text>
</comment>
<evidence type="ECO:0000313" key="2">
    <source>
        <dbReference type="EMBL" id="KAJ4150437.1"/>
    </source>
</evidence>
<accession>A0A9W8QAT8</accession>